<evidence type="ECO:0000313" key="1">
    <source>
        <dbReference type="EMBL" id="KEZ14535.1"/>
    </source>
</evidence>
<dbReference type="EMBL" id="JGVR01000050">
    <property type="protein sequence ID" value="KEZ14535.1"/>
    <property type="molecule type" value="Genomic_DNA"/>
</dbReference>
<sequence>MRPGGARLPAGYDGIIMTASFDLDRFVAAQAQIYNTALGEIRRGAKRSHWMWFIFPQIAGLGSSEMARRYAIASLDEARAYLAHPVLGARLRDCVAALQDLTGTSAEAVFGGIDALKLRSSLTLFVEAGGGRLFTAALDRWFGGEADAATLARLAPR</sequence>
<dbReference type="eggNOG" id="COG5579">
    <property type="taxonomic scope" value="Bacteria"/>
</dbReference>
<comment type="caution">
    <text evidence="1">The sequence shown here is derived from an EMBL/GenBank/DDBJ whole genome shotgun (WGS) entry which is preliminary data.</text>
</comment>
<gene>
    <name evidence="1" type="ORF">CP98_04780</name>
</gene>
<organism evidence="1 2">
    <name type="scientific">Sphingobium yanoikuyae</name>
    <name type="common">Sphingomonas yanoikuyae</name>
    <dbReference type="NCBI Taxonomy" id="13690"/>
    <lineage>
        <taxon>Bacteria</taxon>
        <taxon>Pseudomonadati</taxon>
        <taxon>Pseudomonadota</taxon>
        <taxon>Alphaproteobacteria</taxon>
        <taxon>Sphingomonadales</taxon>
        <taxon>Sphingomonadaceae</taxon>
        <taxon>Sphingobium</taxon>
    </lineage>
</organism>
<dbReference type="PIRSF" id="PIRSF008546">
    <property type="entry name" value="UCP008546"/>
    <property type="match status" value="1"/>
</dbReference>
<proteinExistence type="predicted"/>
<dbReference type="Gene3D" id="1.25.40.380">
    <property type="entry name" value="Protein of unknown function DUF1810"/>
    <property type="match status" value="1"/>
</dbReference>
<evidence type="ECO:0000313" key="2">
    <source>
        <dbReference type="Proteomes" id="UP000028534"/>
    </source>
</evidence>
<name>A0A084E993_SPHYA</name>
<dbReference type="Pfam" id="PF08837">
    <property type="entry name" value="DUF1810"/>
    <property type="match status" value="1"/>
</dbReference>
<dbReference type="AlphaFoldDB" id="A0A084E993"/>
<dbReference type="Proteomes" id="UP000028534">
    <property type="component" value="Unassembled WGS sequence"/>
</dbReference>
<dbReference type="SUPFAM" id="SSF140736">
    <property type="entry name" value="Rv1873-like"/>
    <property type="match status" value="1"/>
</dbReference>
<evidence type="ECO:0008006" key="3">
    <source>
        <dbReference type="Google" id="ProtNLM"/>
    </source>
</evidence>
<reference evidence="1 2" key="1">
    <citation type="submission" date="2014-03" db="EMBL/GenBank/DDBJ databases">
        <title>Genome sequence of Sphingobium yanoikuyae B1.</title>
        <authorList>
            <person name="Gan H.M."/>
            <person name="Gan H.Y."/>
            <person name="Savka M.A."/>
        </authorList>
    </citation>
    <scope>NUCLEOTIDE SEQUENCE [LARGE SCALE GENOMIC DNA]</scope>
    <source>
        <strain evidence="1 2">B1</strain>
    </source>
</reference>
<dbReference type="InterPro" id="IPR036287">
    <property type="entry name" value="Rv1873-like_sf"/>
</dbReference>
<accession>A0A084E993</accession>
<dbReference type="PATRIC" id="fig|13690.10.peg.4932"/>
<protein>
    <recommendedName>
        <fullName evidence="3">Calpastatin</fullName>
    </recommendedName>
</protein>
<dbReference type="InterPro" id="IPR014937">
    <property type="entry name" value="DUF1810"/>
</dbReference>